<comment type="caution">
    <text evidence="2">The sequence shown here is derived from an EMBL/GenBank/DDBJ whole genome shotgun (WGS) entry which is preliminary data.</text>
</comment>
<gene>
    <name evidence="2" type="ORF">D187_006026</name>
</gene>
<dbReference type="Proteomes" id="UP000011682">
    <property type="component" value="Unassembled WGS sequence"/>
</dbReference>
<evidence type="ECO:0000313" key="3">
    <source>
        <dbReference type="Proteomes" id="UP000011682"/>
    </source>
</evidence>
<protein>
    <submittedName>
        <fullName evidence="2">Uncharacterized protein</fullName>
    </submittedName>
</protein>
<reference evidence="2" key="1">
    <citation type="submission" date="2013-05" db="EMBL/GenBank/DDBJ databases">
        <title>Genome assembly of Cystobacter fuscus DSM 2262.</title>
        <authorList>
            <person name="Sharma G."/>
            <person name="Khatri I."/>
            <person name="Kaur C."/>
            <person name="Mayilraj S."/>
            <person name="Subramanian S."/>
        </authorList>
    </citation>
    <scope>NUCLEOTIDE SEQUENCE [LARGE SCALE GENOMIC DNA]</scope>
    <source>
        <strain evidence="2">DSM 2262</strain>
    </source>
</reference>
<evidence type="ECO:0000256" key="1">
    <source>
        <dbReference type="SAM" id="MobiDB-lite"/>
    </source>
</evidence>
<feature type="compositionally biased region" description="Basic and acidic residues" evidence="1">
    <location>
        <begin position="1"/>
        <end position="11"/>
    </location>
</feature>
<name>S9R425_CYSF2</name>
<proteinExistence type="predicted"/>
<feature type="compositionally biased region" description="Basic and acidic residues" evidence="1">
    <location>
        <begin position="33"/>
        <end position="48"/>
    </location>
</feature>
<dbReference type="EMBL" id="ANAH02000005">
    <property type="protein sequence ID" value="EPX63618.1"/>
    <property type="molecule type" value="Genomic_DNA"/>
</dbReference>
<organism evidence="2 3">
    <name type="scientific">Cystobacter fuscus (strain ATCC 25194 / DSM 2262 / NBRC 100088 / M29)</name>
    <dbReference type="NCBI Taxonomy" id="1242864"/>
    <lineage>
        <taxon>Bacteria</taxon>
        <taxon>Pseudomonadati</taxon>
        <taxon>Myxococcota</taxon>
        <taxon>Myxococcia</taxon>
        <taxon>Myxococcales</taxon>
        <taxon>Cystobacterineae</taxon>
        <taxon>Archangiaceae</taxon>
        <taxon>Cystobacter</taxon>
    </lineage>
</organism>
<keyword evidence="3" id="KW-1185">Reference proteome</keyword>
<evidence type="ECO:0000313" key="2">
    <source>
        <dbReference type="EMBL" id="EPX63618.1"/>
    </source>
</evidence>
<feature type="region of interest" description="Disordered" evidence="1">
    <location>
        <begin position="1"/>
        <end position="48"/>
    </location>
</feature>
<sequence>MDRDPCEKPGPRGEGGLSSLWSRPTGLPRTGRFRTDGVHPPPRGREEV</sequence>
<dbReference type="AlphaFoldDB" id="S9R425"/>
<accession>S9R425</accession>